<accession>A0ABV6SMY1</accession>
<evidence type="ECO:0000256" key="2">
    <source>
        <dbReference type="ARBA" id="ARBA00008143"/>
    </source>
</evidence>
<evidence type="ECO:0000256" key="12">
    <source>
        <dbReference type="PROSITE-ProRule" id="PRU10144"/>
    </source>
</evidence>
<dbReference type="CDD" id="cd01347">
    <property type="entry name" value="ligand_gated_channel"/>
    <property type="match status" value="1"/>
</dbReference>
<dbReference type="InterPro" id="IPR012910">
    <property type="entry name" value="Plug_dom"/>
</dbReference>
<proteinExistence type="inferred from homology"/>
<dbReference type="PROSITE" id="PS01156">
    <property type="entry name" value="TONB_DEPENDENT_REC_2"/>
    <property type="match status" value="1"/>
</dbReference>
<dbReference type="Pfam" id="PF00593">
    <property type="entry name" value="TonB_dep_Rec_b-barrel"/>
    <property type="match status" value="1"/>
</dbReference>
<feature type="signal peptide" evidence="14">
    <location>
        <begin position="1"/>
        <end position="25"/>
    </location>
</feature>
<reference evidence="17 18" key="1">
    <citation type="submission" date="2024-09" db="EMBL/GenBank/DDBJ databases">
        <authorList>
            <person name="Sun Q."/>
            <person name="Mori K."/>
        </authorList>
    </citation>
    <scope>NUCLEOTIDE SEQUENCE [LARGE SCALE GENOMIC DNA]</scope>
    <source>
        <strain evidence="17 18">NCAIM B.01794</strain>
    </source>
</reference>
<evidence type="ECO:0000256" key="9">
    <source>
        <dbReference type="ARBA" id="ARBA00023170"/>
    </source>
</evidence>
<keyword evidence="4 11" id="KW-1134">Transmembrane beta strand</keyword>
<evidence type="ECO:0000256" key="8">
    <source>
        <dbReference type="ARBA" id="ARBA00023136"/>
    </source>
</evidence>
<evidence type="ECO:0000259" key="16">
    <source>
        <dbReference type="Pfam" id="PF07715"/>
    </source>
</evidence>
<evidence type="ECO:0000256" key="1">
    <source>
        <dbReference type="ARBA" id="ARBA00004571"/>
    </source>
</evidence>
<dbReference type="Proteomes" id="UP001589891">
    <property type="component" value="Unassembled WGS sequence"/>
</dbReference>
<keyword evidence="3 11" id="KW-0813">Transport</keyword>
<comment type="caution">
    <text evidence="17">The sequence shown here is derived from an EMBL/GenBank/DDBJ whole genome shotgun (WGS) entry which is preliminary data.</text>
</comment>
<feature type="domain" description="TonB-dependent receptor plug" evidence="16">
    <location>
        <begin position="50"/>
        <end position="148"/>
    </location>
</feature>
<keyword evidence="9 17" id="KW-0675">Receptor</keyword>
<comment type="similarity">
    <text evidence="2">Belongs to the TonB-dependent receptor family. Hemoglobin/haptoglobin binding protein subfamily.</text>
</comment>
<evidence type="ECO:0000256" key="7">
    <source>
        <dbReference type="ARBA" id="ARBA00023077"/>
    </source>
</evidence>
<evidence type="ECO:0000256" key="4">
    <source>
        <dbReference type="ARBA" id="ARBA00022452"/>
    </source>
</evidence>
<evidence type="ECO:0000256" key="5">
    <source>
        <dbReference type="ARBA" id="ARBA00022692"/>
    </source>
</evidence>
<dbReference type="InterPro" id="IPR000531">
    <property type="entry name" value="Beta-barrel_TonB"/>
</dbReference>
<comment type="subcellular location">
    <subcellularLocation>
        <location evidence="1 11">Cell outer membrane</location>
        <topology evidence="1 11">Multi-pass membrane protein</topology>
    </subcellularLocation>
</comment>
<feature type="short sequence motif" description="TonB C-terminal box" evidence="12">
    <location>
        <begin position="651"/>
        <end position="668"/>
    </location>
</feature>
<evidence type="ECO:0000313" key="17">
    <source>
        <dbReference type="EMBL" id="MFC0710884.1"/>
    </source>
</evidence>
<protein>
    <submittedName>
        <fullName evidence="17">TonB-dependent receptor plug domain-containing protein</fullName>
    </submittedName>
</protein>
<keyword evidence="6 14" id="KW-0732">Signal</keyword>
<dbReference type="InterPro" id="IPR036942">
    <property type="entry name" value="Beta-barrel_TonB_sf"/>
</dbReference>
<keyword evidence="7 13" id="KW-0798">TonB box</keyword>
<evidence type="ECO:0000256" key="10">
    <source>
        <dbReference type="ARBA" id="ARBA00023237"/>
    </source>
</evidence>
<dbReference type="InterPro" id="IPR039426">
    <property type="entry name" value="TonB-dep_rcpt-like"/>
</dbReference>
<dbReference type="Gene3D" id="2.40.170.20">
    <property type="entry name" value="TonB-dependent receptor, beta-barrel domain"/>
    <property type="match status" value="1"/>
</dbReference>
<dbReference type="EMBL" id="JBHLSS010000098">
    <property type="protein sequence ID" value="MFC0710884.1"/>
    <property type="molecule type" value="Genomic_DNA"/>
</dbReference>
<dbReference type="PANTHER" id="PTHR30069">
    <property type="entry name" value="TONB-DEPENDENT OUTER MEMBRANE RECEPTOR"/>
    <property type="match status" value="1"/>
</dbReference>
<dbReference type="PROSITE" id="PS52016">
    <property type="entry name" value="TONB_DEPENDENT_REC_3"/>
    <property type="match status" value="1"/>
</dbReference>
<dbReference type="Gene3D" id="2.170.130.10">
    <property type="entry name" value="TonB-dependent receptor, plug domain"/>
    <property type="match status" value="1"/>
</dbReference>
<evidence type="ECO:0000259" key="15">
    <source>
        <dbReference type="Pfam" id="PF00593"/>
    </source>
</evidence>
<evidence type="ECO:0000256" key="13">
    <source>
        <dbReference type="RuleBase" id="RU003357"/>
    </source>
</evidence>
<keyword evidence="18" id="KW-1185">Reference proteome</keyword>
<dbReference type="RefSeq" id="WP_376947403.1">
    <property type="nucleotide sequence ID" value="NZ_CP171449.1"/>
</dbReference>
<dbReference type="PANTHER" id="PTHR30069:SF29">
    <property type="entry name" value="HEMOGLOBIN AND HEMOGLOBIN-HAPTOGLOBIN-BINDING PROTEIN 1-RELATED"/>
    <property type="match status" value="1"/>
</dbReference>
<feature type="domain" description="TonB-dependent receptor-like beta-barrel" evidence="15">
    <location>
        <begin position="253"/>
        <end position="642"/>
    </location>
</feature>
<keyword evidence="10 11" id="KW-0998">Cell outer membrane</keyword>
<feature type="chain" id="PRO_5045849379" evidence="14">
    <location>
        <begin position="26"/>
        <end position="668"/>
    </location>
</feature>
<name>A0ABV6SMY1_AZOPA</name>
<organism evidence="17 18">
    <name type="scientific">Azorhizophilus paspali</name>
    <name type="common">Azotobacter paspali</name>
    <dbReference type="NCBI Taxonomy" id="69963"/>
    <lineage>
        <taxon>Bacteria</taxon>
        <taxon>Pseudomonadati</taxon>
        <taxon>Pseudomonadota</taxon>
        <taxon>Gammaproteobacteria</taxon>
        <taxon>Pseudomonadales</taxon>
        <taxon>Pseudomonadaceae</taxon>
        <taxon>Azorhizophilus</taxon>
    </lineage>
</organism>
<dbReference type="InterPro" id="IPR037066">
    <property type="entry name" value="Plug_dom_sf"/>
</dbReference>
<evidence type="ECO:0000256" key="11">
    <source>
        <dbReference type="PROSITE-ProRule" id="PRU01360"/>
    </source>
</evidence>
<dbReference type="SUPFAM" id="SSF56935">
    <property type="entry name" value="Porins"/>
    <property type="match status" value="1"/>
</dbReference>
<dbReference type="Pfam" id="PF07715">
    <property type="entry name" value="Plug"/>
    <property type="match status" value="1"/>
</dbReference>
<evidence type="ECO:0000256" key="6">
    <source>
        <dbReference type="ARBA" id="ARBA00022729"/>
    </source>
</evidence>
<keyword evidence="5 11" id="KW-0812">Transmembrane</keyword>
<keyword evidence="8 11" id="KW-0472">Membrane</keyword>
<evidence type="ECO:0000256" key="3">
    <source>
        <dbReference type="ARBA" id="ARBA00022448"/>
    </source>
</evidence>
<evidence type="ECO:0000313" key="18">
    <source>
        <dbReference type="Proteomes" id="UP001589891"/>
    </source>
</evidence>
<gene>
    <name evidence="17" type="ORF">ACFFGX_15440</name>
</gene>
<sequence>MQYPASRLPLLAGGLCLCLNGLSQADDNVFELGQIFVLGSHGDASRLDNTDSVDSRDMRLHDRETVGEALNLIPGVSLSKTGARNEQMVYVRGFDLRQVPVFIDGIPVYVPYDGYPDLGRFTTFELSRIEVSKGFSSMTYGPNTLGGAINLVTRRPQEEFEGEIGTGFSFTDRAENNGEWTYANFGTRQDNWWAQMGLSYLNEDYFRLPGNFDDERLEDGGRRGNSDRKDKKISFKVGFTPNDSDEYVLGYVKQDGEKGNPAYAGHLGGSYNRFWRWPKWDKTSYYINTVTAFGAHKVKARLYHDIYKNDLYSYDNDSYSTQNSRRAFRSYYDDYSTGLSLEDEWTLNENNQLRLAFHHKQDVHREHDAGEPKQRFEDETQSLALEYTRKLTERLTLIAGFSHDRRNGREAETYTTAAGLFGEEGGRESTNNGQLGLFFQADPRTLWRFTVARKSRFPTMKDRYSYRFGSALPNPDLKTEEATHFEIGYKRALSDSLELDLALFRSHVDDLLQSVRVASSACSNPPCSQMQNVSEARMNGVEASLNGNLGAWEVNFNYLYLNRQNRSSDDSIRLTDTPKHKGFLSIGRQLGPWHLMASSDASSSRYSSTDGTQEASGFVVFDLKGGYRFDNGLQLDASVQNLTDHEYEYSEGYPEPGRTFVVQANLTF</sequence>
<evidence type="ECO:0000256" key="14">
    <source>
        <dbReference type="SAM" id="SignalP"/>
    </source>
</evidence>
<dbReference type="InterPro" id="IPR010917">
    <property type="entry name" value="TonB_rcpt_CS"/>
</dbReference>